<evidence type="ECO:0000259" key="3">
    <source>
        <dbReference type="Pfam" id="PF01551"/>
    </source>
</evidence>
<name>A0ABS7RND7_9ACTN</name>
<feature type="signal peptide" evidence="2">
    <location>
        <begin position="1"/>
        <end position="21"/>
    </location>
</feature>
<dbReference type="InterPro" id="IPR016047">
    <property type="entry name" value="M23ase_b-sheet_dom"/>
</dbReference>
<evidence type="ECO:0000256" key="1">
    <source>
        <dbReference type="SAM" id="MobiDB-lite"/>
    </source>
</evidence>
<dbReference type="InterPro" id="IPR050570">
    <property type="entry name" value="Cell_wall_metabolism_enzyme"/>
</dbReference>
<protein>
    <submittedName>
        <fullName evidence="4">M23 family metallopeptidase</fullName>
    </submittedName>
</protein>
<evidence type="ECO:0000313" key="5">
    <source>
        <dbReference type="Proteomes" id="UP000754710"/>
    </source>
</evidence>
<dbReference type="RefSeq" id="WP_221024856.1">
    <property type="nucleotide sequence ID" value="NZ_JAIEZQ010000002.1"/>
</dbReference>
<evidence type="ECO:0000256" key="2">
    <source>
        <dbReference type="SAM" id="SignalP"/>
    </source>
</evidence>
<dbReference type="PANTHER" id="PTHR21666:SF270">
    <property type="entry name" value="MUREIN HYDROLASE ACTIVATOR ENVC"/>
    <property type="match status" value="1"/>
</dbReference>
<organism evidence="4 5">
    <name type="scientific">Nocardioides jiangsuensis</name>
    <dbReference type="NCBI Taxonomy" id="2866161"/>
    <lineage>
        <taxon>Bacteria</taxon>
        <taxon>Bacillati</taxon>
        <taxon>Actinomycetota</taxon>
        <taxon>Actinomycetes</taxon>
        <taxon>Propionibacteriales</taxon>
        <taxon>Nocardioidaceae</taxon>
        <taxon>Nocardioides</taxon>
    </lineage>
</organism>
<keyword evidence="5" id="KW-1185">Reference proteome</keyword>
<dbReference type="EMBL" id="JAIEZQ010000002">
    <property type="protein sequence ID" value="MBY9075052.1"/>
    <property type="molecule type" value="Genomic_DNA"/>
</dbReference>
<feature type="region of interest" description="Disordered" evidence="1">
    <location>
        <begin position="20"/>
        <end position="46"/>
    </location>
</feature>
<dbReference type="Proteomes" id="UP000754710">
    <property type="component" value="Unassembled WGS sequence"/>
</dbReference>
<dbReference type="PANTHER" id="PTHR21666">
    <property type="entry name" value="PEPTIDASE-RELATED"/>
    <property type="match status" value="1"/>
</dbReference>
<reference evidence="4 5" key="1">
    <citation type="submission" date="2021-08" db="EMBL/GenBank/DDBJ databases">
        <title>Nocardioides bacterium WL0053 sp. nov., isolated from the sediment.</title>
        <authorList>
            <person name="Wang L."/>
            <person name="Zhang D."/>
            <person name="Zhang A."/>
        </authorList>
    </citation>
    <scope>NUCLEOTIDE SEQUENCE [LARGE SCALE GENOMIC DNA]</scope>
    <source>
        <strain evidence="4 5">WL0053</strain>
    </source>
</reference>
<dbReference type="InterPro" id="IPR011055">
    <property type="entry name" value="Dup_hybrid_motif"/>
</dbReference>
<accession>A0ABS7RND7</accession>
<evidence type="ECO:0000313" key="4">
    <source>
        <dbReference type="EMBL" id="MBY9075052.1"/>
    </source>
</evidence>
<proteinExistence type="predicted"/>
<keyword evidence="2" id="KW-0732">Signal</keyword>
<sequence>MWQLLLGALLSAALTLGPAVASGPAGRSPEGPAGARAEARATATRATAGTTKRFWVTDRHRYTSPWYAGERRKMIPFGCTRAPYYDPDPRCTGERGFHHGLDMAMPCGTRLFAGLPGRVVRPGSAGGLGPSYGARAFRIRNAQRDVDVVVGHVRRVYVDPGDRVRKGQLVARASDAAAPDGCHLHFEVRPSGTGYTSAVRPHDYLMLAR</sequence>
<feature type="domain" description="M23ase beta-sheet core" evidence="3">
    <location>
        <begin position="97"/>
        <end position="192"/>
    </location>
</feature>
<comment type="caution">
    <text evidence="4">The sequence shown here is derived from an EMBL/GenBank/DDBJ whole genome shotgun (WGS) entry which is preliminary data.</text>
</comment>
<feature type="compositionally biased region" description="Low complexity" evidence="1">
    <location>
        <begin position="29"/>
        <end position="46"/>
    </location>
</feature>
<gene>
    <name evidence="4" type="ORF">K1X13_09500</name>
</gene>
<feature type="chain" id="PRO_5047134258" evidence="2">
    <location>
        <begin position="22"/>
        <end position="209"/>
    </location>
</feature>
<dbReference type="Gene3D" id="2.70.70.10">
    <property type="entry name" value="Glucose Permease (Domain IIA)"/>
    <property type="match status" value="1"/>
</dbReference>
<dbReference type="Pfam" id="PF01551">
    <property type="entry name" value="Peptidase_M23"/>
    <property type="match status" value="1"/>
</dbReference>
<dbReference type="CDD" id="cd12797">
    <property type="entry name" value="M23_peptidase"/>
    <property type="match status" value="1"/>
</dbReference>
<dbReference type="SUPFAM" id="SSF51261">
    <property type="entry name" value="Duplicated hybrid motif"/>
    <property type="match status" value="1"/>
</dbReference>